<dbReference type="PANTHER" id="PTHR46696">
    <property type="entry name" value="P450, PUTATIVE (EUROFUNG)-RELATED"/>
    <property type="match status" value="1"/>
</dbReference>
<evidence type="ECO:0000256" key="1">
    <source>
        <dbReference type="ARBA" id="ARBA00010617"/>
    </source>
</evidence>
<keyword evidence="2" id="KW-0479">Metal-binding</keyword>
<keyword evidence="2" id="KW-0408">Iron</keyword>
<dbReference type="GO" id="GO:0004497">
    <property type="term" value="F:monooxygenase activity"/>
    <property type="evidence" value="ECO:0007669"/>
    <property type="project" value="UniProtKB-KW"/>
</dbReference>
<evidence type="ECO:0000313" key="3">
    <source>
        <dbReference type="EMBL" id="MBP1327295.1"/>
    </source>
</evidence>
<dbReference type="InterPro" id="IPR001128">
    <property type="entry name" value="Cyt_P450"/>
</dbReference>
<dbReference type="PROSITE" id="PS00086">
    <property type="entry name" value="CYTOCHROME_P450"/>
    <property type="match status" value="1"/>
</dbReference>
<dbReference type="GO" id="GO:0016705">
    <property type="term" value="F:oxidoreductase activity, acting on paired donors, with incorporation or reduction of molecular oxygen"/>
    <property type="evidence" value="ECO:0007669"/>
    <property type="project" value="InterPro"/>
</dbReference>
<sequence>MTQESTAVRAKAQGCPFSNTDYNQDAAVYGHYEQLEADRQQGQFVFNDTTERGFYMVQGFDDVVAALNNKNFTNDVTSALNPDRKESSTFYPQELDGDVHTKFRRVLNPYFSPVAVRRLDEFALPRLREMIGEIKRNGSVNFVEDFAIKFPAEVFLHLLGLPHTDVDFFLRDSEIMLNSLFNGDRDAGAAANKRLLAYFDIAVAERRDNPGDPKTDFLTRVMDADIDGRPMTHDEVLAVCLSVTLAGLDTTRSALGYVFYYLANHDELRHELTENPAMIPHAIEEFIRMNPLVFQAGREAQSQQDFRGLDVEAGDVMWLGMASANRDPNKYPEPEKFVLDREGINAHVGFGGGPHRCLGRHLARHELRMVLEEWHKQIPNYRVSNADEVVERGGQLTLKSMKLDVLE</sequence>
<evidence type="ECO:0000313" key="4">
    <source>
        <dbReference type="Proteomes" id="UP000675163"/>
    </source>
</evidence>
<gene>
    <name evidence="3" type="ORF">JOF28_002527</name>
</gene>
<dbReference type="GO" id="GO:0020037">
    <property type="term" value="F:heme binding"/>
    <property type="evidence" value="ECO:0007669"/>
    <property type="project" value="InterPro"/>
</dbReference>
<comment type="caution">
    <text evidence="3">The sequence shown here is derived from an EMBL/GenBank/DDBJ whole genome shotgun (WGS) entry which is preliminary data.</text>
</comment>
<evidence type="ECO:0000256" key="2">
    <source>
        <dbReference type="RuleBase" id="RU000461"/>
    </source>
</evidence>
<dbReference type="PANTHER" id="PTHR46696:SF6">
    <property type="entry name" value="P450, PUTATIVE (EUROFUNG)-RELATED"/>
    <property type="match status" value="1"/>
</dbReference>
<dbReference type="PRINTS" id="PR00359">
    <property type="entry name" value="BP450"/>
</dbReference>
<dbReference type="GO" id="GO:0005506">
    <property type="term" value="F:iron ion binding"/>
    <property type="evidence" value="ECO:0007669"/>
    <property type="project" value="InterPro"/>
</dbReference>
<dbReference type="AlphaFoldDB" id="A0A940PQI7"/>
<keyword evidence="2" id="KW-0349">Heme</keyword>
<protein>
    <submittedName>
        <fullName evidence="3">Cytochrome P450</fullName>
    </submittedName>
</protein>
<dbReference type="EMBL" id="JAFIDA010000001">
    <property type="protein sequence ID" value="MBP1327295.1"/>
    <property type="molecule type" value="Genomic_DNA"/>
</dbReference>
<keyword evidence="4" id="KW-1185">Reference proteome</keyword>
<keyword evidence="2" id="KW-0560">Oxidoreductase</keyword>
<accession>A0A940PQI7</accession>
<name>A0A940PQI7_9MICO</name>
<dbReference type="InterPro" id="IPR036396">
    <property type="entry name" value="Cyt_P450_sf"/>
</dbReference>
<dbReference type="Proteomes" id="UP000675163">
    <property type="component" value="Unassembled WGS sequence"/>
</dbReference>
<proteinExistence type="inferred from homology"/>
<dbReference type="RefSeq" id="WP_209706072.1">
    <property type="nucleotide sequence ID" value="NZ_JAFIDA010000001.1"/>
</dbReference>
<comment type="similarity">
    <text evidence="1 2">Belongs to the cytochrome P450 family.</text>
</comment>
<dbReference type="Pfam" id="PF00067">
    <property type="entry name" value="p450"/>
    <property type="match status" value="1"/>
</dbReference>
<reference evidence="3" key="1">
    <citation type="submission" date="2021-02" db="EMBL/GenBank/DDBJ databases">
        <title>Sequencing the genomes of 1000 actinobacteria strains.</title>
        <authorList>
            <person name="Klenk H.-P."/>
        </authorList>
    </citation>
    <scope>NUCLEOTIDE SEQUENCE</scope>
    <source>
        <strain evidence="3">DSM 22850</strain>
    </source>
</reference>
<organism evidence="3 4">
    <name type="scientific">Leucobacter exalbidus</name>
    <dbReference type="NCBI Taxonomy" id="662960"/>
    <lineage>
        <taxon>Bacteria</taxon>
        <taxon>Bacillati</taxon>
        <taxon>Actinomycetota</taxon>
        <taxon>Actinomycetes</taxon>
        <taxon>Micrococcales</taxon>
        <taxon>Microbacteriaceae</taxon>
        <taxon>Leucobacter</taxon>
    </lineage>
</organism>
<dbReference type="InterPro" id="IPR017972">
    <property type="entry name" value="Cyt_P450_CS"/>
</dbReference>
<dbReference type="PRINTS" id="PR00385">
    <property type="entry name" value="P450"/>
</dbReference>
<dbReference type="Gene3D" id="1.10.630.10">
    <property type="entry name" value="Cytochrome P450"/>
    <property type="match status" value="1"/>
</dbReference>
<dbReference type="SUPFAM" id="SSF48264">
    <property type="entry name" value="Cytochrome P450"/>
    <property type="match status" value="1"/>
</dbReference>
<dbReference type="InterPro" id="IPR002397">
    <property type="entry name" value="Cyt_P450_B"/>
</dbReference>
<keyword evidence="2" id="KW-0503">Monooxygenase</keyword>